<dbReference type="Gramene" id="Kaladp0003s0015.1.v1.1">
    <property type="protein sequence ID" value="Kaladp0003s0015.1.v1.1"/>
    <property type="gene ID" value="Kaladp0003s0015.v1.1"/>
</dbReference>
<evidence type="ECO:0000313" key="9">
    <source>
        <dbReference type="EnsemblPlants" id="Kaladp0003s0015.3.v1.1"/>
    </source>
</evidence>
<evidence type="ECO:0000259" key="8">
    <source>
        <dbReference type="PROSITE" id="PS50290"/>
    </source>
</evidence>
<dbReference type="InterPro" id="IPR029071">
    <property type="entry name" value="Ubiquitin-like_domsf"/>
</dbReference>
<evidence type="ECO:0000256" key="6">
    <source>
        <dbReference type="ARBA" id="ARBA00022840"/>
    </source>
</evidence>
<dbReference type="AlphaFoldDB" id="A0A7N0R9V0"/>
<organism evidence="9 10">
    <name type="scientific">Kalanchoe fedtschenkoi</name>
    <name type="common">Lavender scallops</name>
    <name type="synonym">South American air plant</name>
    <dbReference type="NCBI Taxonomy" id="63787"/>
    <lineage>
        <taxon>Eukaryota</taxon>
        <taxon>Viridiplantae</taxon>
        <taxon>Streptophyta</taxon>
        <taxon>Embryophyta</taxon>
        <taxon>Tracheophyta</taxon>
        <taxon>Spermatophyta</taxon>
        <taxon>Magnoliopsida</taxon>
        <taxon>eudicotyledons</taxon>
        <taxon>Gunneridae</taxon>
        <taxon>Pentapetalae</taxon>
        <taxon>Saxifragales</taxon>
        <taxon>Crassulaceae</taxon>
        <taxon>Kalanchoe</taxon>
    </lineage>
</organism>
<dbReference type="InterPro" id="IPR044571">
    <property type="entry name" value="P4KG1-8"/>
</dbReference>
<dbReference type="SUPFAM" id="SSF56112">
    <property type="entry name" value="Protein kinase-like (PK-like)"/>
    <property type="match status" value="1"/>
</dbReference>
<feature type="region of interest" description="Disordered" evidence="7">
    <location>
        <begin position="250"/>
        <end position="272"/>
    </location>
</feature>
<sequence>MKVSEPDWIASMKLRIQDGGKDKGSYTARKNQQKKKLPDSILKDYGFSDGNVMHLALRLSDLLGIFIKTAYGKVLEFPLDKNKHVKYLKQLISYQGNGIITLDGFDFFSERDGHQENNKRNSEDKEDVIHLLVQKSAAKIKARHVENDIELSIVANKSNGRGVKEESLTDKEAQSEESKPTPEPKYDYLLELFSEKSDNMPSYIRELVDNVHQGLKKGHSPSMTPDGCGGTYLLPDSSGQKYVGVFKPTDEEPMAFNNPRGLPVSTNGEGMKRGTRVGEGAVREVAVWALDHPLNGQRYFSRQENGFSGVPASILIRCMHKNFNYSDGFDGSEKNIKLGSIQKFVENLGTCEDFGPQAFPVEEVHKISVLDIRVANTDRHAGNILLTKSENGKTVLVPIDHGYCLPENFEDCTFEWLNWPQAKLPYSPETVTYIESLDVEEDIKHLKSCGWDMPPACVRTLRISTMLLQKGIEHGLTPYAIGSIMCRDDLDKESVLEEIVREGTNLAQPGSTEEAFMEAISRAMDQRLKQLMASKSSH</sequence>
<feature type="domain" description="PI3K/PI4K catalytic" evidence="8">
    <location>
        <begin position="218"/>
        <end position="515"/>
    </location>
</feature>
<dbReference type="PANTHER" id="PTHR45800">
    <property type="entry name" value="PHOSPHATIDYLINOSITOL 4-KINASE GAMMA"/>
    <property type="match status" value="1"/>
</dbReference>
<dbReference type="SUPFAM" id="SSF54236">
    <property type="entry name" value="Ubiquitin-like"/>
    <property type="match status" value="1"/>
</dbReference>
<dbReference type="Gramene" id="Kaladp0003s0015.2.v1.1">
    <property type="protein sequence ID" value="Kaladp0003s0015.2.v1.1"/>
    <property type="gene ID" value="Kaladp0003s0015.v1.1"/>
</dbReference>
<feature type="region of interest" description="Disordered" evidence="7">
    <location>
        <begin position="162"/>
        <end position="184"/>
    </location>
</feature>
<evidence type="ECO:0000256" key="3">
    <source>
        <dbReference type="ARBA" id="ARBA00022679"/>
    </source>
</evidence>
<keyword evidence="4" id="KW-0547">Nucleotide-binding</keyword>
<keyword evidence="10" id="KW-1185">Reference proteome</keyword>
<dbReference type="GO" id="GO:0004430">
    <property type="term" value="F:1-phosphatidylinositol 4-kinase activity"/>
    <property type="evidence" value="ECO:0007669"/>
    <property type="project" value="UniProtKB-EC"/>
</dbReference>
<dbReference type="PANTHER" id="PTHR45800:SF4">
    <property type="entry name" value="PHOSPHATIDYLINOSITOL 4-KINASE GAMMA 3"/>
    <property type="match status" value="1"/>
</dbReference>
<keyword evidence="5" id="KW-0418">Kinase</keyword>
<proteinExistence type="inferred from homology"/>
<dbReference type="Pfam" id="PF00454">
    <property type="entry name" value="PI3_PI4_kinase"/>
    <property type="match status" value="1"/>
</dbReference>
<dbReference type="EnsemblPlants" id="Kaladp0003s0015.1.v1.1">
    <property type="protein sequence ID" value="Kaladp0003s0015.1.v1.1"/>
    <property type="gene ID" value="Kaladp0003s0015.v1.1"/>
</dbReference>
<reference evidence="9" key="1">
    <citation type="submission" date="2021-01" db="UniProtKB">
        <authorList>
            <consortium name="EnsemblPlants"/>
        </authorList>
    </citation>
    <scope>IDENTIFICATION</scope>
</reference>
<evidence type="ECO:0000256" key="2">
    <source>
        <dbReference type="ARBA" id="ARBA00012169"/>
    </source>
</evidence>
<evidence type="ECO:0000256" key="1">
    <source>
        <dbReference type="ARBA" id="ARBA00008941"/>
    </source>
</evidence>
<dbReference type="InterPro" id="IPR011009">
    <property type="entry name" value="Kinase-like_dom_sf"/>
</dbReference>
<dbReference type="EC" id="2.7.1.67" evidence="2"/>
<evidence type="ECO:0000256" key="7">
    <source>
        <dbReference type="SAM" id="MobiDB-lite"/>
    </source>
</evidence>
<dbReference type="Gramene" id="Kaladp0003s0015.3.v1.1">
    <property type="protein sequence ID" value="Kaladp0003s0015.3.v1.1"/>
    <property type="gene ID" value="Kaladp0003s0015.v1.1"/>
</dbReference>
<dbReference type="OMA" id="WEVSREC"/>
<name>A0A7N0R9V0_KALFE</name>
<comment type="similarity">
    <text evidence="1">Belongs to the PI3/PI4-kinase family. Type II PI4K subfamily.</text>
</comment>
<dbReference type="EnsemblPlants" id="Kaladp0003s0015.2.v1.1">
    <property type="protein sequence ID" value="Kaladp0003s0015.2.v1.1"/>
    <property type="gene ID" value="Kaladp0003s0015.v1.1"/>
</dbReference>
<dbReference type="EnsemblPlants" id="Kaladp0003s0015.3.v1.1">
    <property type="protein sequence ID" value="Kaladp0003s0015.3.v1.1"/>
    <property type="gene ID" value="Kaladp0003s0015.v1.1"/>
</dbReference>
<dbReference type="PROSITE" id="PS50290">
    <property type="entry name" value="PI3_4_KINASE_3"/>
    <property type="match status" value="1"/>
</dbReference>
<dbReference type="Proteomes" id="UP000594263">
    <property type="component" value="Unplaced"/>
</dbReference>
<evidence type="ECO:0000313" key="10">
    <source>
        <dbReference type="Proteomes" id="UP000594263"/>
    </source>
</evidence>
<keyword evidence="3" id="KW-0808">Transferase</keyword>
<protein>
    <recommendedName>
        <fullName evidence="2">1-phosphatidylinositol 4-kinase</fullName>
        <ecNumber evidence="2">2.7.1.67</ecNumber>
    </recommendedName>
</protein>
<accession>A0A7N0R9V0</accession>
<evidence type="ECO:0000256" key="4">
    <source>
        <dbReference type="ARBA" id="ARBA00022741"/>
    </source>
</evidence>
<dbReference type="EnsemblPlants" id="Kaladp0003s0015.4.v1.1">
    <property type="protein sequence ID" value="Kaladp0003s0015.4.v1.1"/>
    <property type="gene ID" value="Kaladp0003s0015.v1.1"/>
</dbReference>
<keyword evidence="6" id="KW-0067">ATP-binding</keyword>
<dbReference type="Gramene" id="Kaladp0003s0015.4.v1.1">
    <property type="protein sequence ID" value="Kaladp0003s0015.4.v1.1"/>
    <property type="gene ID" value="Kaladp0003s0015.v1.1"/>
</dbReference>
<dbReference type="InterPro" id="IPR000403">
    <property type="entry name" value="PI3/4_kinase_cat_dom"/>
</dbReference>
<evidence type="ECO:0000256" key="5">
    <source>
        <dbReference type="ARBA" id="ARBA00022777"/>
    </source>
</evidence>
<dbReference type="GO" id="GO:0005524">
    <property type="term" value="F:ATP binding"/>
    <property type="evidence" value="ECO:0007669"/>
    <property type="project" value="UniProtKB-KW"/>
</dbReference>